<dbReference type="PROSITE" id="PS51257">
    <property type="entry name" value="PROKAR_LIPOPROTEIN"/>
    <property type="match status" value="1"/>
</dbReference>
<dbReference type="InterPro" id="IPR017477">
    <property type="entry name" value="PEP-CTERM_polysacc_export"/>
</dbReference>
<accession>A0A2U9T810</accession>
<dbReference type="OrthoDB" id="9808421at2"/>
<dbReference type="Pfam" id="PF02563">
    <property type="entry name" value="Poly_export"/>
    <property type="match status" value="1"/>
</dbReference>
<gene>
    <name evidence="5" type="ORF">C9I47_2027</name>
</gene>
<feature type="domain" description="Soluble ligand binding" evidence="4">
    <location>
        <begin position="121"/>
        <end position="170"/>
    </location>
</feature>
<dbReference type="PANTHER" id="PTHR33619">
    <property type="entry name" value="POLYSACCHARIDE EXPORT PROTEIN GFCE-RELATED"/>
    <property type="match status" value="1"/>
</dbReference>
<evidence type="ECO:0000256" key="2">
    <source>
        <dbReference type="SAM" id="SignalP"/>
    </source>
</evidence>
<dbReference type="AlphaFoldDB" id="A0A2U9T810"/>
<dbReference type="Proteomes" id="UP000249447">
    <property type="component" value="Chromosome"/>
</dbReference>
<dbReference type="InterPro" id="IPR019554">
    <property type="entry name" value="Soluble_ligand-bd"/>
</dbReference>
<dbReference type="GO" id="GO:0015159">
    <property type="term" value="F:polysaccharide transmembrane transporter activity"/>
    <property type="evidence" value="ECO:0007669"/>
    <property type="project" value="InterPro"/>
</dbReference>
<evidence type="ECO:0000259" key="3">
    <source>
        <dbReference type="Pfam" id="PF02563"/>
    </source>
</evidence>
<name>A0A2U9T810_9GAMM</name>
<dbReference type="Gene3D" id="3.30.1950.10">
    <property type="entry name" value="wza like domain"/>
    <property type="match status" value="1"/>
</dbReference>
<dbReference type="Pfam" id="PF10531">
    <property type="entry name" value="SLBB"/>
    <property type="match status" value="1"/>
</dbReference>
<dbReference type="KEGG" id="lmb:C9I47_2027"/>
<keyword evidence="1 2" id="KW-0732">Signal</keyword>
<proteinExistence type="predicted"/>
<dbReference type="InterPro" id="IPR003715">
    <property type="entry name" value="Poly_export_N"/>
</dbReference>
<dbReference type="EMBL" id="CP029843">
    <property type="protein sequence ID" value="AWV07712.1"/>
    <property type="molecule type" value="Genomic_DNA"/>
</dbReference>
<evidence type="ECO:0000256" key="1">
    <source>
        <dbReference type="ARBA" id="ARBA00022729"/>
    </source>
</evidence>
<dbReference type="NCBIfam" id="TIGR03027">
    <property type="entry name" value="pepcterm_export"/>
    <property type="match status" value="1"/>
</dbReference>
<reference evidence="5 6" key="1">
    <citation type="submission" date="2018-05" db="EMBL/GenBank/DDBJ databases">
        <title>The complete genome of Lysobacter maris HZ9B, a marine bacterium antagonistic against terrestrial plant pathogens.</title>
        <authorList>
            <person name="Zhang X.-Q."/>
        </authorList>
    </citation>
    <scope>NUCLEOTIDE SEQUENCE [LARGE SCALE GENOMIC DNA]</scope>
    <source>
        <strain evidence="5 6">HZ9B</strain>
    </source>
</reference>
<feature type="signal peptide" evidence="2">
    <location>
        <begin position="1"/>
        <end position="22"/>
    </location>
</feature>
<organism evidence="5 6">
    <name type="scientific">Marilutibacter maris</name>
    <dbReference type="NCBI Taxonomy" id="1605891"/>
    <lineage>
        <taxon>Bacteria</taxon>
        <taxon>Pseudomonadati</taxon>
        <taxon>Pseudomonadota</taxon>
        <taxon>Gammaproteobacteria</taxon>
        <taxon>Lysobacterales</taxon>
        <taxon>Lysobacteraceae</taxon>
        <taxon>Marilutibacter</taxon>
    </lineage>
</organism>
<dbReference type="Gene3D" id="3.10.560.10">
    <property type="entry name" value="Outer membrane lipoprotein wza domain like"/>
    <property type="match status" value="1"/>
</dbReference>
<dbReference type="PANTHER" id="PTHR33619:SF3">
    <property type="entry name" value="POLYSACCHARIDE EXPORT PROTEIN GFCE-RELATED"/>
    <property type="match status" value="1"/>
</dbReference>
<feature type="chain" id="PRO_5015976978" evidence="2">
    <location>
        <begin position="23"/>
        <end position="211"/>
    </location>
</feature>
<protein>
    <submittedName>
        <fullName evidence="5">Sugar ABC transporter substrate-binding protein</fullName>
    </submittedName>
</protein>
<keyword evidence="6" id="KW-1185">Reference proteome</keyword>
<dbReference type="RefSeq" id="WP_111266791.1">
    <property type="nucleotide sequence ID" value="NZ_CP029843.1"/>
</dbReference>
<feature type="domain" description="Polysaccharide export protein N-terminal" evidence="3">
    <location>
        <begin position="38"/>
        <end position="110"/>
    </location>
</feature>
<evidence type="ECO:0000313" key="6">
    <source>
        <dbReference type="Proteomes" id="UP000249447"/>
    </source>
</evidence>
<dbReference type="InterPro" id="IPR049712">
    <property type="entry name" value="Poly_export"/>
</dbReference>
<sequence>MRQITVLFFAALALLLSACASAPTSGNGPPPSHAVTAVDEYQIGVDDIVQVTVWRNPDLGITAPVRPDGMISVPLIGDVQAGGLTPSTVAADIGQKLSAYVRDPQVAVILTDLRSHEYLSRVRVTGAVRQPVSIPYRPGMTVLDAVLAAGGVTEFAAGNRSSLHRKKGKSSAYDAYRAYDVQLQKILDGSDLSTNYPVAPGDVITVAERAL</sequence>
<evidence type="ECO:0000313" key="5">
    <source>
        <dbReference type="EMBL" id="AWV07712.1"/>
    </source>
</evidence>
<evidence type="ECO:0000259" key="4">
    <source>
        <dbReference type="Pfam" id="PF10531"/>
    </source>
</evidence>